<reference evidence="3 4" key="1">
    <citation type="journal article" date="2013" name="ISME J.">
        <title>Metabolic model for the filamentous 'Candidatus Microthrix parvicella' based on genomic and metagenomic analyses.</title>
        <authorList>
            <person name="Jon McIlroy S."/>
            <person name="Kristiansen R."/>
            <person name="Albertsen M."/>
            <person name="Michael Karst S."/>
            <person name="Rossetti S."/>
            <person name="Lund Nielsen J."/>
            <person name="Tandoi V."/>
            <person name="James Seviour R."/>
            <person name="Nielsen P.H."/>
        </authorList>
    </citation>
    <scope>NUCLEOTIDE SEQUENCE [LARGE SCALE GENOMIC DNA]</scope>
    <source>
        <strain evidence="3 4">RN1</strain>
    </source>
</reference>
<sequence length="279" mass="28089">MAQTAGSTEAGPPPATARKQRAFRGRHASSTPPSVGSQSVTGQPQRGRDRSLLPNGRAVLGGFLIAASGVGLFAAYQQSNAAPQTRYVVTTRSLAPGEIVQRDDLGLAPAEVPPEMADEMTRDWAPLVGRVTTAALGRHQFLNPASLAEPGTSDGPARRVALELTRAGAIDGALQAGAVVDVLAGTDGDTKATVVARRARVVALNDSSSGDLGQMGSLVVTIEVQSERALAAVVGANTAGTITLATPSAGTPAHPTPATIPADPAEPAPKASSGGTDGD</sequence>
<feature type="compositionally biased region" description="Basic residues" evidence="1">
    <location>
        <begin position="18"/>
        <end position="27"/>
    </location>
</feature>
<feature type="region of interest" description="Disordered" evidence="1">
    <location>
        <begin position="1"/>
        <end position="53"/>
    </location>
</feature>
<dbReference type="Pfam" id="PF08666">
    <property type="entry name" value="SAF"/>
    <property type="match status" value="1"/>
</dbReference>
<keyword evidence="4" id="KW-1185">Reference proteome</keyword>
<dbReference type="HOGENOM" id="CLU_996329_0_0_11"/>
<accession>R4Z4B8</accession>
<evidence type="ECO:0000313" key="3">
    <source>
        <dbReference type="EMBL" id="CCM65759.1"/>
    </source>
</evidence>
<feature type="compositionally biased region" description="Polar residues" evidence="1">
    <location>
        <begin position="28"/>
        <end position="44"/>
    </location>
</feature>
<dbReference type="Proteomes" id="UP000018291">
    <property type="component" value="Unassembled WGS sequence"/>
</dbReference>
<feature type="domain" description="SAF" evidence="2">
    <location>
        <begin position="85"/>
        <end position="148"/>
    </location>
</feature>
<comment type="caution">
    <text evidence="3">The sequence shown here is derived from an EMBL/GenBank/DDBJ whole genome shotgun (WGS) entry which is preliminary data.</text>
</comment>
<evidence type="ECO:0000256" key="1">
    <source>
        <dbReference type="SAM" id="MobiDB-lite"/>
    </source>
</evidence>
<dbReference type="InterPro" id="IPR013974">
    <property type="entry name" value="SAF"/>
</dbReference>
<dbReference type="AlphaFoldDB" id="R4Z4B8"/>
<dbReference type="CDD" id="cd11614">
    <property type="entry name" value="SAF_CpaB_FlgA_like"/>
    <property type="match status" value="1"/>
</dbReference>
<feature type="region of interest" description="Disordered" evidence="1">
    <location>
        <begin position="246"/>
        <end position="279"/>
    </location>
</feature>
<gene>
    <name evidence="3" type="ORF">BN381_80289</name>
</gene>
<name>R4Z4B8_9ACTN</name>
<dbReference type="EMBL" id="CANL01000078">
    <property type="protein sequence ID" value="CCM65759.1"/>
    <property type="molecule type" value="Genomic_DNA"/>
</dbReference>
<evidence type="ECO:0000313" key="4">
    <source>
        <dbReference type="Proteomes" id="UP000018291"/>
    </source>
</evidence>
<protein>
    <recommendedName>
        <fullName evidence="2">SAF domain-containing protein</fullName>
    </recommendedName>
</protein>
<proteinExistence type="predicted"/>
<organism evidence="3 4">
    <name type="scientific">Candidatus Neomicrothrix parvicella RN1</name>
    <dbReference type="NCBI Taxonomy" id="1229780"/>
    <lineage>
        <taxon>Bacteria</taxon>
        <taxon>Bacillati</taxon>
        <taxon>Actinomycetota</taxon>
        <taxon>Acidimicrobiia</taxon>
        <taxon>Acidimicrobiales</taxon>
        <taxon>Microthrixaceae</taxon>
        <taxon>Candidatus Neomicrothrix</taxon>
    </lineage>
</organism>
<dbReference type="SMART" id="SM00858">
    <property type="entry name" value="SAF"/>
    <property type="match status" value="1"/>
</dbReference>
<dbReference type="STRING" id="1229780.BN381_80289"/>
<evidence type="ECO:0000259" key="2">
    <source>
        <dbReference type="SMART" id="SM00858"/>
    </source>
</evidence>
<feature type="compositionally biased region" description="Low complexity" evidence="1">
    <location>
        <begin position="246"/>
        <end position="269"/>
    </location>
</feature>